<feature type="compositionally biased region" description="Basic and acidic residues" evidence="1">
    <location>
        <begin position="69"/>
        <end position="91"/>
    </location>
</feature>
<dbReference type="RefSeq" id="XP_021872736.1">
    <property type="nucleotide sequence ID" value="XM_022014942.1"/>
</dbReference>
<organism evidence="2 3">
    <name type="scientific">Kockovaella imperatae</name>
    <dbReference type="NCBI Taxonomy" id="4999"/>
    <lineage>
        <taxon>Eukaryota</taxon>
        <taxon>Fungi</taxon>
        <taxon>Dikarya</taxon>
        <taxon>Basidiomycota</taxon>
        <taxon>Agaricomycotina</taxon>
        <taxon>Tremellomycetes</taxon>
        <taxon>Tremellales</taxon>
        <taxon>Cuniculitremaceae</taxon>
        <taxon>Kockovaella</taxon>
    </lineage>
</organism>
<feature type="compositionally biased region" description="Polar residues" evidence="1">
    <location>
        <begin position="303"/>
        <end position="315"/>
    </location>
</feature>
<proteinExistence type="predicted"/>
<reference evidence="2 3" key="1">
    <citation type="submission" date="2017-03" db="EMBL/GenBank/DDBJ databases">
        <title>Widespread Adenine N6-methylation of Active Genes in Fungi.</title>
        <authorList>
            <consortium name="DOE Joint Genome Institute"/>
            <person name="Mondo S.J."/>
            <person name="Dannebaum R.O."/>
            <person name="Kuo R.C."/>
            <person name="Louie K.B."/>
            <person name="Bewick A.J."/>
            <person name="Labutti K."/>
            <person name="Haridas S."/>
            <person name="Kuo A."/>
            <person name="Salamov A."/>
            <person name="Ahrendt S.R."/>
            <person name="Lau R."/>
            <person name="Bowen B.P."/>
            <person name="Lipzen A."/>
            <person name="Sullivan W."/>
            <person name="Andreopoulos W.B."/>
            <person name="Clum A."/>
            <person name="Lindquist E."/>
            <person name="Daum C."/>
            <person name="Northen T.R."/>
            <person name="Ramamoorthy G."/>
            <person name="Schmitz R.J."/>
            <person name="Gryganskyi A."/>
            <person name="Culley D."/>
            <person name="Magnuson J."/>
            <person name="James T.Y."/>
            <person name="O'Malley M.A."/>
            <person name="Stajich J.E."/>
            <person name="Spatafora J.W."/>
            <person name="Visel A."/>
            <person name="Grigoriev I.V."/>
        </authorList>
    </citation>
    <scope>NUCLEOTIDE SEQUENCE [LARGE SCALE GENOMIC DNA]</scope>
    <source>
        <strain evidence="2 3">NRRL Y-17943</strain>
    </source>
</reference>
<dbReference type="Proteomes" id="UP000193218">
    <property type="component" value="Unassembled WGS sequence"/>
</dbReference>
<protein>
    <submittedName>
        <fullName evidence="2">Uncharacterized protein</fullName>
    </submittedName>
</protein>
<gene>
    <name evidence="2" type="ORF">BD324DRAFT_617647</name>
</gene>
<dbReference type="OrthoDB" id="2596840at2759"/>
<dbReference type="EMBL" id="NBSH01000003">
    <property type="protein sequence ID" value="ORX38873.1"/>
    <property type="molecule type" value="Genomic_DNA"/>
</dbReference>
<feature type="compositionally biased region" description="Polar residues" evidence="1">
    <location>
        <begin position="233"/>
        <end position="263"/>
    </location>
</feature>
<keyword evidence="3" id="KW-1185">Reference proteome</keyword>
<comment type="caution">
    <text evidence="2">The sequence shown here is derived from an EMBL/GenBank/DDBJ whole genome shotgun (WGS) entry which is preliminary data.</text>
</comment>
<evidence type="ECO:0000313" key="3">
    <source>
        <dbReference type="Proteomes" id="UP000193218"/>
    </source>
</evidence>
<feature type="compositionally biased region" description="Low complexity" evidence="1">
    <location>
        <begin position="59"/>
        <end position="68"/>
    </location>
</feature>
<feature type="region of interest" description="Disordered" evidence="1">
    <location>
        <begin position="204"/>
        <end position="318"/>
    </location>
</feature>
<accession>A0A1Y1ULF0</accession>
<dbReference type="InParanoid" id="A0A1Y1ULF0"/>
<evidence type="ECO:0000256" key="1">
    <source>
        <dbReference type="SAM" id="MobiDB-lite"/>
    </source>
</evidence>
<feature type="region of interest" description="Disordered" evidence="1">
    <location>
        <begin position="330"/>
        <end position="360"/>
    </location>
</feature>
<sequence length="360" mass="39322">MPLHPVPIIIGTTLAVIGGGYAFKKFVYDPHLAPFIEAFLATHQTSQRQAVPVPAQSRTAAATTASSSARKDRGSELRRRRTRSNESHELDPLLVPSYPSRSEDPSHLPLEYELREQRSNDPLRIKESESWGRPSSYELQESGKLDSAEQQPSAIDENVYRRTRAVSKRKLSDPEVPCLIQLESPTREVVFSAPVLESQTQDIANDPFESQPPSPSHHNAASPCNPRGATDPSHATTRNDLSHSITSLDSTTAQWANVRSASPSRPLDEDVISLPETSTSGYEDAETYSPLSGSPRPARLRLSTISDEPTPQQQMPIPFDVGLVSVSTEHRRGPMSVVSLSESEGWGGESDWAAGSEAGL</sequence>
<name>A0A1Y1ULF0_9TREE</name>
<dbReference type="GeneID" id="33556750"/>
<dbReference type="AlphaFoldDB" id="A0A1Y1ULF0"/>
<feature type="compositionally biased region" description="Basic and acidic residues" evidence="1">
    <location>
        <begin position="101"/>
        <end position="130"/>
    </location>
</feature>
<evidence type="ECO:0000313" key="2">
    <source>
        <dbReference type="EMBL" id="ORX38873.1"/>
    </source>
</evidence>
<feature type="region of interest" description="Disordered" evidence="1">
    <location>
        <begin position="49"/>
        <end position="160"/>
    </location>
</feature>